<dbReference type="Gene3D" id="1.10.1410.10">
    <property type="match status" value="1"/>
</dbReference>
<feature type="region of interest" description="Disordered" evidence="8">
    <location>
        <begin position="529"/>
        <end position="594"/>
    </location>
</feature>
<dbReference type="Pfam" id="PF22600">
    <property type="entry name" value="MTPAP-like_central"/>
    <property type="match status" value="1"/>
</dbReference>
<dbReference type="InterPro" id="IPR043519">
    <property type="entry name" value="NT_sf"/>
</dbReference>
<keyword evidence="7" id="KW-0460">Magnesium</keyword>
<evidence type="ECO:0000256" key="8">
    <source>
        <dbReference type="SAM" id="MobiDB-lite"/>
    </source>
</evidence>
<dbReference type="EMBL" id="LSRX01001389">
    <property type="protein sequence ID" value="OLP80313.1"/>
    <property type="molecule type" value="Genomic_DNA"/>
</dbReference>
<proteinExistence type="predicted"/>
<dbReference type="GO" id="GO:0003735">
    <property type="term" value="F:structural constituent of ribosome"/>
    <property type="evidence" value="ECO:0007669"/>
    <property type="project" value="InterPro"/>
</dbReference>
<evidence type="ECO:0000259" key="9">
    <source>
        <dbReference type="Pfam" id="PF03828"/>
    </source>
</evidence>
<comment type="caution">
    <text evidence="11">The sequence shown here is derived from an EMBL/GenBank/DDBJ whole genome shotgun (WGS) entry which is preliminary data.</text>
</comment>
<dbReference type="SUPFAM" id="SSF81631">
    <property type="entry name" value="PAP/OAS1 substrate-binding domain"/>
    <property type="match status" value="1"/>
</dbReference>
<evidence type="ECO:0000256" key="5">
    <source>
        <dbReference type="ARBA" id="ARBA00022679"/>
    </source>
</evidence>
<evidence type="ECO:0000256" key="4">
    <source>
        <dbReference type="ARBA" id="ARBA00022490"/>
    </source>
</evidence>
<evidence type="ECO:0000259" key="10">
    <source>
        <dbReference type="Pfam" id="PF22600"/>
    </source>
</evidence>
<comment type="cofactor">
    <cofactor evidence="1">
        <name>Mn(2+)</name>
        <dbReference type="ChEBI" id="CHEBI:29035"/>
    </cofactor>
</comment>
<evidence type="ECO:0000313" key="11">
    <source>
        <dbReference type="EMBL" id="OLP80313.1"/>
    </source>
</evidence>
<comment type="subcellular location">
    <subcellularLocation>
        <location evidence="3">Cytoplasm</location>
    </subcellularLocation>
</comment>
<dbReference type="GO" id="GO:0003676">
    <property type="term" value="F:nucleic acid binding"/>
    <property type="evidence" value="ECO:0007669"/>
    <property type="project" value="InterPro"/>
</dbReference>
<keyword evidence="5 11" id="KW-0808">Transferase</keyword>
<dbReference type="GO" id="GO:0046872">
    <property type="term" value="F:metal ion binding"/>
    <property type="evidence" value="ECO:0007669"/>
    <property type="project" value="UniProtKB-KW"/>
</dbReference>
<evidence type="ECO:0000313" key="12">
    <source>
        <dbReference type="Proteomes" id="UP000186817"/>
    </source>
</evidence>
<dbReference type="AlphaFoldDB" id="A0A1Q9CBK4"/>
<accession>A0A1Q9CBK4</accession>
<dbReference type="SUPFAM" id="SSF46561">
    <property type="entry name" value="Ribosomal protein L29 (L29p)"/>
    <property type="match status" value="1"/>
</dbReference>
<reference evidence="11 12" key="1">
    <citation type="submission" date="2016-02" db="EMBL/GenBank/DDBJ databases">
        <title>Genome analysis of coral dinoflagellate symbionts highlights evolutionary adaptations to a symbiotic lifestyle.</title>
        <authorList>
            <person name="Aranda M."/>
            <person name="Li Y."/>
            <person name="Liew Y.J."/>
            <person name="Baumgarten S."/>
            <person name="Simakov O."/>
            <person name="Wilson M."/>
            <person name="Piel J."/>
            <person name="Ashoor H."/>
            <person name="Bougouffa S."/>
            <person name="Bajic V.B."/>
            <person name="Ryu T."/>
            <person name="Ravasi T."/>
            <person name="Bayer T."/>
            <person name="Micklem G."/>
            <person name="Kim H."/>
            <person name="Bhak J."/>
            <person name="Lajeunesse T.C."/>
            <person name="Voolstra C.R."/>
        </authorList>
    </citation>
    <scope>NUCLEOTIDE SEQUENCE [LARGE SCALE GENOMIC DNA]</scope>
    <source>
        <strain evidence="11 12">CCMP2467</strain>
    </source>
</reference>
<dbReference type="CDD" id="cd00590">
    <property type="entry name" value="RRM_SF"/>
    <property type="match status" value="1"/>
</dbReference>
<dbReference type="SUPFAM" id="SSF81301">
    <property type="entry name" value="Nucleotidyltransferase"/>
    <property type="match status" value="1"/>
</dbReference>
<dbReference type="PANTHER" id="PTHR12271">
    <property type="entry name" value="POLY A POLYMERASE CID PAP -RELATED"/>
    <property type="match status" value="1"/>
</dbReference>
<dbReference type="GO" id="GO:0031123">
    <property type="term" value="P:RNA 3'-end processing"/>
    <property type="evidence" value="ECO:0007669"/>
    <property type="project" value="TreeGrafter"/>
</dbReference>
<feature type="compositionally biased region" description="Basic and acidic residues" evidence="8">
    <location>
        <begin position="562"/>
        <end position="582"/>
    </location>
</feature>
<dbReference type="CDD" id="cd05402">
    <property type="entry name" value="NT_PAP_TUTase"/>
    <property type="match status" value="1"/>
</dbReference>
<keyword evidence="12" id="KW-1185">Reference proteome</keyword>
<dbReference type="InterPro" id="IPR035979">
    <property type="entry name" value="RBD_domain_sf"/>
</dbReference>
<organism evidence="11 12">
    <name type="scientific">Symbiodinium microadriaticum</name>
    <name type="common">Dinoflagellate</name>
    <name type="synonym">Zooxanthella microadriatica</name>
    <dbReference type="NCBI Taxonomy" id="2951"/>
    <lineage>
        <taxon>Eukaryota</taxon>
        <taxon>Sar</taxon>
        <taxon>Alveolata</taxon>
        <taxon>Dinophyceae</taxon>
        <taxon>Suessiales</taxon>
        <taxon>Symbiodiniaceae</taxon>
        <taxon>Symbiodinium</taxon>
    </lineage>
</organism>
<keyword evidence="6" id="KW-0479">Metal-binding</keyword>
<name>A0A1Q9CBK4_SYMMI</name>
<dbReference type="PANTHER" id="PTHR12271:SF40">
    <property type="entry name" value="POLY(A) RNA POLYMERASE GLD2"/>
    <property type="match status" value="1"/>
</dbReference>
<evidence type="ECO:0000256" key="7">
    <source>
        <dbReference type="ARBA" id="ARBA00022842"/>
    </source>
</evidence>
<evidence type="ECO:0000256" key="6">
    <source>
        <dbReference type="ARBA" id="ARBA00022723"/>
    </source>
</evidence>
<evidence type="ECO:0000256" key="3">
    <source>
        <dbReference type="ARBA" id="ARBA00004496"/>
    </source>
</evidence>
<comment type="cofactor">
    <cofactor evidence="2">
        <name>Mg(2+)</name>
        <dbReference type="ChEBI" id="CHEBI:18420"/>
    </cofactor>
</comment>
<dbReference type="GO" id="GO:0005737">
    <property type="term" value="C:cytoplasm"/>
    <property type="evidence" value="ECO:0007669"/>
    <property type="project" value="UniProtKB-SubCell"/>
</dbReference>
<protein>
    <submittedName>
        <fullName evidence="11">Terminal uridylyltransferase 4</fullName>
    </submittedName>
</protein>
<feature type="domain" description="PAP-associated" evidence="9">
    <location>
        <begin position="238"/>
        <end position="296"/>
    </location>
</feature>
<dbReference type="OrthoDB" id="273917at2759"/>
<dbReference type="GO" id="GO:0016779">
    <property type="term" value="F:nucleotidyltransferase activity"/>
    <property type="evidence" value="ECO:0007669"/>
    <property type="project" value="UniProtKB-KW"/>
</dbReference>
<dbReference type="GO" id="GO:0005840">
    <property type="term" value="C:ribosome"/>
    <property type="evidence" value="ECO:0007669"/>
    <property type="project" value="InterPro"/>
</dbReference>
<dbReference type="SUPFAM" id="SSF54928">
    <property type="entry name" value="RNA-binding domain, RBD"/>
    <property type="match status" value="1"/>
</dbReference>
<sequence>MAAPIPDQALMQLNQELQDFLRAGARTGQREKAAKRINLTLNGLARQLGLNGSVHMFGSFSNGFKTGTSDLDVVFVGAVDESAISILQKFSDRLDGLGFDNITKIFQANVPLLKLTDRKDNMEVDFCINNELGVRNSLLLNTYCKYDHRVLQLGRLVKEWAKKHELVGTADGCLNSYAYMLLVVFFLQQVQPPVVQNLQAMDCESVPVSDRKWGGEDIWETKFLVDVDSIPKSQNQMSIGELLVGFFRFYTREFNWRQHAVCMRLQKPGQNVDKYSLSLPTNEEQWYLEDPFDLKHNLAGKCSRAGKKRIVDEMHNALNVLTSTGRWAKCLPPNQSPEYFMKCRISQNVTPQALLEEFEQCDLVKLHFPKSDGTVRMPQAYLQFGDSASRRKAHAKNEKYILDCQLQLHYSSQHSLAEAIQQCHFSTYEMASYKMQRQVLAARMGQTQEMPKSASAVEDTLPLQMRGGMKDMSPAVMFGGFSKIPPPPPPPPAPEMRMQWEAMPQQDPKLQMRHMAKVDAMRPMPSQQIPQYWSQPAQPAQHKMTNTPVPVPPAPPRQGQVPKKEPAKPETKRSDPKIKREQNASSSSAKVRPSALAPGECWLQVMVTNHLEPEDWKTEPLRRLNDLNEFFQKFGAVDMPEAQPEIKLNVEVNDGSNPPGSAKKTIFSPEQMQDLRLRVLTAAACGTGVLLFVAGYAASPAQAFVTAPWQVAQRVSHGGYAHARYRKELRKMTDEELHETIAKSRRMTLHHRMEKFRRKQPSAGSLYEWQYKIALAKTFLKQRELAAAASVDPEDSEPLSEDAPDRPTLANWMKENEDLDSAETEWYARPGWGRLRNEKLEFPREIAFERRYYEKYDKEYKTKASIGVPFNKGAIDLKKARKEFRKKATAAEALPSKPQVPAMGSLAGAAVLAGLWGAARGRRW</sequence>
<dbReference type="InterPro" id="IPR054708">
    <property type="entry name" value="MTPAP-like_central"/>
</dbReference>
<dbReference type="Proteomes" id="UP000186817">
    <property type="component" value="Unassembled WGS sequence"/>
</dbReference>
<evidence type="ECO:0000256" key="1">
    <source>
        <dbReference type="ARBA" id="ARBA00001936"/>
    </source>
</evidence>
<dbReference type="Gene3D" id="3.30.460.10">
    <property type="entry name" value="Beta Polymerase, domain 2"/>
    <property type="match status" value="1"/>
</dbReference>
<keyword evidence="11" id="KW-0548">Nucleotidyltransferase</keyword>
<dbReference type="InterPro" id="IPR036049">
    <property type="entry name" value="Ribosomal_uL29_sf"/>
</dbReference>
<feature type="domain" description="Poly(A) RNA polymerase mitochondrial-like central palm" evidence="10">
    <location>
        <begin position="13"/>
        <end position="144"/>
    </location>
</feature>
<dbReference type="Pfam" id="PF03828">
    <property type="entry name" value="PAP_assoc"/>
    <property type="match status" value="1"/>
</dbReference>
<dbReference type="GO" id="GO:0006412">
    <property type="term" value="P:translation"/>
    <property type="evidence" value="ECO:0007669"/>
    <property type="project" value="InterPro"/>
</dbReference>
<gene>
    <name evidence="11" type="primary">Zcchc11</name>
    <name evidence="11" type="ORF">AK812_SmicGene39286</name>
</gene>
<evidence type="ECO:0000256" key="2">
    <source>
        <dbReference type="ARBA" id="ARBA00001946"/>
    </source>
</evidence>
<feature type="compositionally biased region" description="Polar residues" evidence="8">
    <location>
        <begin position="529"/>
        <end position="547"/>
    </location>
</feature>
<dbReference type="InterPro" id="IPR002058">
    <property type="entry name" value="PAP_assoc"/>
</dbReference>
<keyword evidence="4" id="KW-0963">Cytoplasm</keyword>